<feature type="domain" description="4Fe-4S ferredoxin-type" evidence="7">
    <location>
        <begin position="2"/>
        <end position="34"/>
    </location>
</feature>
<feature type="domain" description="4Fe-4S ferredoxin-type" evidence="7">
    <location>
        <begin position="106"/>
        <end position="135"/>
    </location>
</feature>
<dbReference type="PANTHER" id="PTHR42859">
    <property type="entry name" value="OXIDOREDUCTASE"/>
    <property type="match status" value="1"/>
</dbReference>
<protein>
    <submittedName>
        <fullName evidence="8">4Fe-4S dicluster domain-containing protein</fullName>
    </submittedName>
</protein>
<proteinExistence type="predicted"/>
<evidence type="ECO:0000256" key="5">
    <source>
        <dbReference type="ARBA" id="ARBA00023004"/>
    </source>
</evidence>
<keyword evidence="4" id="KW-0249">Electron transport</keyword>
<dbReference type="PROSITE" id="PS00198">
    <property type="entry name" value="4FE4S_FER_1"/>
    <property type="match status" value="1"/>
</dbReference>
<dbReference type="PROSITE" id="PS51379">
    <property type="entry name" value="4FE4S_FER_2"/>
    <property type="match status" value="4"/>
</dbReference>
<dbReference type="SUPFAM" id="SSF54862">
    <property type="entry name" value="4Fe-4S ferredoxins"/>
    <property type="match status" value="1"/>
</dbReference>
<evidence type="ECO:0000256" key="6">
    <source>
        <dbReference type="ARBA" id="ARBA00023014"/>
    </source>
</evidence>
<keyword evidence="6" id="KW-0411">Iron-sulfur</keyword>
<dbReference type="EMBL" id="DTHV01000073">
    <property type="protein sequence ID" value="HGW60255.1"/>
    <property type="molecule type" value="Genomic_DNA"/>
</dbReference>
<dbReference type="InterPro" id="IPR017896">
    <property type="entry name" value="4Fe4S_Fe-S-bd"/>
</dbReference>
<organism evidence="8">
    <name type="scientific">Caldisericum exile</name>
    <dbReference type="NCBI Taxonomy" id="693075"/>
    <lineage>
        <taxon>Bacteria</taxon>
        <taxon>Pseudomonadati</taxon>
        <taxon>Caldisericota/Cryosericota group</taxon>
        <taxon>Caldisericota</taxon>
        <taxon>Caldisericia</taxon>
        <taxon>Caldisericales</taxon>
        <taxon>Caldisericaceae</taxon>
        <taxon>Caldisericum</taxon>
    </lineage>
</organism>
<dbReference type="AlphaFoldDB" id="A0A7C4Y0B3"/>
<evidence type="ECO:0000256" key="2">
    <source>
        <dbReference type="ARBA" id="ARBA00022485"/>
    </source>
</evidence>
<keyword evidence="3" id="KW-0479">Metal-binding</keyword>
<feature type="domain" description="4Fe-4S ferredoxin-type" evidence="7">
    <location>
        <begin position="43"/>
        <end position="74"/>
    </location>
</feature>
<sequence length="163" mass="17674">MKVLMLNPLKCTGCRACEDACSFAHEGVFNPIDARIKVTTFLEELTFVPSVCLQCEEPYCAEVCPTGALVKDTETGLVKFDANKCIGCKQCVVACPWGSIKMTHSTREIIKCDNCGGDPACIKVCPSKAITYEEVEDVVLAKQHSTAAQYKEIAKSMAKGVNP</sequence>
<reference evidence="8" key="1">
    <citation type="journal article" date="2020" name="mSystems">
        <title>Genome- and Community-Level Interaction Insights into Carbon Utilization and Element Cycling Functions of Hydrothermarchaeota in Hydrothermal Sediment.</title>
        <authorList>
            <person name="Zhou Z."/>
            <person name="Liu Y."/>
            <person name="Xu W."/>
            <person name="Pan J."/>
            <person name="Luo Z.H."/>
            <person name="Li M."/>
        </authorList>
    </citation>
    <scope>NUCLEOTIDE SEQUENCE [LARGE SCALE GENOMIC DNA]</scope>
    <source>
        <strain evidence="8">SpSt-794</strain>
    </source>
</reference>
<dbReference type="Gene3D" id="3.30.70.20">
    <property type="match status" value="2"/>
</dbReference>
<evidence type="ECO:0000259" key="7">
    <source>
        <dbReference type="PROSITE" id="PS51379"/>
    </source>
</evidence>
<dbReference type="Pfam" id="PF13247">
    <property type="entry name" value="Fer4_11"/>
    <property type="match status" value="1"/>
</dbReference>
<dbReference type="InterPro" id="IPR017900">
    <property type="entry name" value="4Fe4S_Fe_S_CS"/>
</dbReference>
<dbReference type="GO" id="GO:0046872">
    <property type="term" value="F:metal ion binding"/>
    <property type="evidence" value="ECO:0007669"/>
    <property type="project" value="UniProtKB-KW"/>
</dbReference>
<accession>A0A7C4Y0B3</accession>
<dbReference type="Pfam" id="PF12800">
    <property type="entry name" value="Fer4_4"/>
    <property type="match status" value="1"/>
</dbReference>
<comment type="caution">
    <text evidence="8">The sequence shown here is derived from an EMBL/GenBank/DDBJ whole genome shotgun (WGS) entry which is preliminary data.</text>
</comment>
<keyword evidence="5" id="KW-0408">Iron</keyword>
<feature type="domain" description="4Fe-4S ferredoxin-type" evidence="7">
    <location>
        <begin position="76"/>
        <end position="105"/>
    </location>
</feature>
<dbReference type="PANTHER" id="PTHR42859:SF10">
    <property type="entry name" value="DIMETHYLSULFOXIDE REDUCTASE CHAIN B"/>
    <property type="match status" value="1"/>
</dbReference>
<evidence type="ECO:0000256" key="4">
    <source>
        <dbReference type="ARBA" id="ARBA00022982"/>
    </source>
</evidence>
<name>A0A7C4Y0B3_9BACT</name>
<keyword evidence="1" id="KW-0813">Transport</keyword>
<dbReference type="GO" id="GO:0051539">
    <property type="term" value="F:4 iron, 4 sulfur cluster binding"/>
    <property type="evidence" value="ECO:0007669"/>
    <property type="project" value="UniProtKB-KW"/>
</dbReference>
<dbReference type="InterPro" id="IPR050294">
    <property type="entry name" value="RnfB_subfamily"/>
</dbReference>
<evidence type="ECO:0000256" key="1">
    <source>
        <dbReference type="ARBA" id="ARBA00022448"/>
    </source>
</evidence>
<evidence type="ECO:0000256" key="3">
    <source>
        <dbReference type="ARBA" id="ARBA00022723"/>
    </source>
</evidence>
<gene>
    <name evidence="8" type="ORF">ENV82_02290</name>
</gene>
<evidence type="ECO:0000313" key="8">
    <source>
        <dbReference type="EMBL" id="HGW60255.1"/>
    </source>
</evidence>
<keyword evidence="2" id="KW-0004">4Fe-4S</keyword>
<dbReference type="CDD" id="cd10550">
    <property type="entry name" value="DMSOR_beta_like"/>
    <property type="match status" value="1"/>
</dbReference>